<dbReference type="AlphaFoldDB" id="A0A845E1Y2"/>
<proteinExistence type="predicted"/>
<evidence type="ECO:0000313" key="2">
    <source>
        <dbReference type="EMBL" id="MYL48216.1"/>
    </source>
</evidence>
<evidence type="ECO:0000256" key="1">
    <source>
        <dbReference type="SAM" id="Phobius"/>
    </source>
</evidence>
<organism evidence="2 3">
    <name type="scientific">Halobacillus litoralis</name>
    <dbReference type="NCBI Taxonomy" id="45668"/>
    <lineage>
        <taxon>Bacteria</taxon>
        <taxon>Bacillati</taxon>
        <taxon>Bacillota</taxon>
        <taxon>Bacilli</taxon>
        <taxon>Bacillales</taxon>
        <taxon>Bacillaceae</taxon>
        <taxon>Halobacillus</taxon>
    </lineage>
</organism>
<sequence length="90" mass="10249">MNGIRKHILPSMKYGALSLIVFFCVNLIGTLAAVIWTDLVFDYSLTFFDQPMYHFAVKETGFQLSGSFVLLAGIFAFGLFVYFFKQKFAK</sequence>
<dbReference type="OrthoDB" id="9932441at2"/>
<feature type="transmembrane region" description="Helical" evidence="1">
    <location>
        <begin position="62"/>
        <end position="84"/>
    </location>
</feature>
<dbReference type="RefSeq" id="WP_160911552.1">
    <property type="nucleotide sequence ID" value="NZ_WMEZ01000001.1"/>
</dbReference>
<comment type="caution">
    <text evidence="2">The sequence shown here is derived from an EMBL/GenBank/DDBJ whole genome shotgun (WGS) entry which is preliminary data.</text>
</comment>
<dbReference type="Proteomes" id="UP000447393">
    <property type="component" value="Unassembled WGS sequence"/>
</dbReference>
<keyword evidence="1" id="KW-0472">Membrane</keyword>
<dbReference type="EMBL" id="WMEZ01000001">
    <property type="protein sequence ID" value="MYL48216.1"/>
    <property type="molecule type" value="Genomic_DNA"/>
</dbReference>
<protein>
    <submittedName>
        <fullName evidence="2">Uncharacterized protein</fullName>
    </submittedName>
</protein>
<evidence type="ECO:0000313" key="3">
    <source>
        <dbReference type="Proteomes" id="UP000447393"/>
    </source>
</evidence>
<keyword evidence="1" id="KW-0812">Transmembrane</keyword>
<keyword evidence="1" id="KW-1133">Transmembrane helix</keyword>
<gene>
    <name evidence="2" type="ORF">GLV98_01915</name>
</gene>
<accession>A0A845E1Y2</accession>
<name>A0A845E1Y2_9BACI</name>
<reference evidence="2 3" key="1">
    <citation type="submission" date="2019-11" db="EMBL/GenBank/DDBJ databases">
        <title>Genome sequences of 17 halophilic strains isolated from different environments.</title>
        <authorList>
            <person name="Furrow R.E."/>
        </authorList>
    </citation>
    <scope>NUCLEOTIDE SEQUENCE [LARGE SCALE GENOMIC DNA]</scope>
    <source>
        <strain evidence="2 3">22505_10_Sand</strain>
    </source>
</reference>
<feature type="transmembrane region" description="Helical" evidence="1">
    <location>
        <begin position="12"/>
        <end position="36"/>
    </location>
</feature>